<keyword evidence="5" id="KW-0804">Transcription</keyword>
<dbReference type="Gene3D" id="1.10.10.10">
    <property type="entry name" value="Winged helix-like DNA-binding domain superfamily/Winged helix DNA-binding domain"/>
    <property type="match status" value="1"/>
</dbReference>
<dbReference type="EMBL" id="MVFC01000052">
    <property type="protein sequence ID" value="OON71625.1"/>
    <property type="molecule type" value="Genomic_DNA"/>
</dbReference>
<dbReference type="RefSeq" id="WP_077974193.1">
    <property type="nucleotide sequence ID" value="NZ_CP045178.1"/>
</dbReference>
<evidence type="ECO:0000313" key="7">
    <source>
        <dbReference type="EMBL" id="OON71625.1"/>
    </source>
</evidence>
<dbReference type="OrthoDB" id="4336542at2"/>
<comment type="similarity">
    <text evidence="1">In the C-terminal section; belongs to the class-I pyridoxal-phosphate-dependent aminotransferase family.</text>
</comment>
<dbReference type="InterPro" id="IPR000524">
    <property type="entry name" value="Tscrpt_reg_HTH_GntR"/>
</dbReference>
<proteinExistence type="inferred from homology"/>
<reference evidence="7 8" key="1">
    <citation type="submission" date="2017-02" db="EMBL/GenBank/DDBJ databases">
        <title>Draft Genome Sequence of Streptomyces tsukubaensis F601, a Producer of the immunosuppressant tacrolimus FK506.</title>
        <authorList>
            <person name="Zong G."/>
            <person name="Zhong C."/>
            <person name="Fu J."/>
            <person name="Qin R."/>
            <person name="Cao G."/>
        </authorList>
    </citation>
    <scope>NUCLEOTIDE SEQUENCE [LARGE SCALE GENOMIC DNA]</scope>
    <source>
        <strain evidence="7 8">F601</strain>
    </source>
</reference>
<keyword evidence="2" id="KW-0663">Pyridoxal phosphate</keyword>
<name>A0A1V3ZZ80_9ACTN</name>
<dbReference type="Gene3D" id="3.40.640.10">
    <property type="entry name" value="Type I PLP-dependent aspartate aminotransferase-like (Major domain)"/>
    <property type="match status" value="1"/>
</dbReference>
<dbReference type="SUPFAM" id="SSF53383">
    <property type="entry name" value="PLP-dependent transferases"/>
    <property type="match status" value="1"/>
</dbReference>
<evidence type="ECO:0000256" key="3">
    <source>
        <dbReference type="ARBA" id="ARBA00023015"/>
    </source>
</evidence>
<keyword evidence="3" id="KW-0805">Transcription regulation</keyword>
<dbReference type="STRING" id="83656.B1H18_33160"/>
<evidence type="ECO:0000256" key="1">
    <source>
        <dbReference type="ARBA" id="ARBA00005384"/>
    </source>
</evidence>
<dbReference type="PANTHER" id="PTHR46577">
    <property type="entry name" value="HTH-TYPE TRANSCRIPTIONAL REGULATORY PROTEIN GABR"/>
    <property type="match status" value="1"/>
</dbReference>
<protein>
    <submittedName>
        <fullName evidence="7">GntR family transcriptional regulator</fullName>
    </submittedName>
</protein>
<dbReference type="AlphaFoldDB" id="A0A1V3ZZ80"/>
<evidence type="ECO:0000256" key="4">
    <source>
        <dbReference type="ARBA" id="ARBA00023125"/>
    </source>
</evidence>
<dbReference type="InterPro" id="IPR036388">
    <property type="entry name" value="WH-like_DNA-bd_sf"/>
</dbReference>
<dbReference type="Pfam" id="PF00392">
    <property type="entry name" value="GntR"/>
    <property type="match status" value="1"/>
</dbReference>
<dbReference type="Proteomes" id="UP000190539">
    <property type="component" value="Unassembled WGS sequence"/>
</dbReference>
<keyword evidence="4" id="KW-0238">DNA-binding</keyword>
<evidence type="ECO:0000313" key="8">
    <source>
        <dbReference type="Proteomes" id="UP000190539"/>
    </source>
</evidence>
<dbReference type="CDD" id="cd07377">
    <property type="entry name" value="WHTH_GntR"/>
    <property type="match status" value="1"/>
</dbReference>
<dbReference type="PANTHER" id="PTHR46577:SF1">
    <property type="entry name" value="HTH-TYPE TRANSCRIPTIONAL REGULATORY PROTEIN GABR"/>
    <property type="match status" value="1"/>
</dbReference>
<dbReference type="SUPFAM" id="SSF46785">
    <property type="entry name" value="Winged helix' DNA-binding domain"/>
    <property type="match status" value="1"/>
</dbReference>
<dbReference type="InterPro" id="IPR051446">
    <property type="entry name" value="HTH_trans_reg/aminotransferase"/>
</dbReference>
<gene>
    <name evidence="7" type="ORF">B1H18_33160</name>
</gene>
<dbReference type="SMART" id="SM00345">
    <property type="entry name" value="HTH_GNTR"/>
    <property type="match status" value="1"/>
</dbReference>
<accession>A0A1V3ZZ80</accession>
<evidence type="ECO:0000256" key="2">
    <source>
        <dbReference type="ARBA" id="ARBA00022898"/>
    </source>
</evidence>
<evidence type="ECO:0000256" key="5">
    <source>
        <dbReference type="ARBA" id="ARBA00023163"/>
    </source>
</evidence>
<feature type="domain" description="HTH gntR-type" evidence="6">
    <location>
        <begin position="9"/>
        <end position="77"/>
    </location>
</feature>
<comment type="caution">
    <text evidence="7">The sequence shown here is derived from an EMBL/GenBank/DDBJ whole genome shotgun (WGS) entry which is preliminary data.</text>
</comment>
<dbReference type="CDD" id="cd00609">
    <property type="entry name" value="AAT_like"/>
    <property type="match status" value="1"/>
</dbReference>
<dbReference type="GO" id="GO:0003700">
    <property type="term" value="F:DNA-binding transcription factor activity"/>
    <property type="evidence" value="ECO:0007669"/>
    <property type="project" value="InterPro"/>
</dbReference>
<dbReference type="InterPro" id="IPR036390">
    <property type="entry name" value="WH_DNA-bd_sf"/>
</dbReference>
<dbReference type="InterPro" id="IPR015421">
    <property type="entry name" value="PyrdxlP-dep_Trfase_major"/>
</dbReference>
<dbReference type="GO" id="GO:0003677">
    <property type="term" value="F:DNA binding"/>
    <property type="evidence" value="ECO:0007669"/>
    <property type="project" value="UniProtKB-KW"/>
</dbReference>
<organism evidence="7 8">
    <name type="scientific">Streptomyces tsukubensis</name>
    <dbReference type="NCBI Taxonomy" id="83656"/>
    <lineage>
        <taxon>Bacteria</taxon>
        <taxon>Bacillati</taxon>
        <taxon>Actinomycetota</taxon>
        <taxon>Actinomycetes</taxon>
        <taxon>Kitasatosporales</taxon>
        <taxon>Streptomycetaceae</taxon>
        <taxon>Streptomyces</taxon>
    </lineage>
</organism>
<dbReference type="PROSITE" id="PS50949">
    <property type="entry name" value="HTH_GNTR"/>
    <property type="match status" value="1"/>
</dbReference>
<dbReference type="InterPro" id="IPR015424">
    <property type="entry name" value="PyrdxlP-dep_Trfase"/>
</dbReference>
<sequence>MATQYGITGGTAREISASVERAVSGGELTPGAALPPVRGLAERLGVSAGTVAAAYKELRVRGVVVTQGRGGTTVARAPAVGARRPPRVPEGVRDLAGGHPDPEFLPVLVPPEGVAPVHGSHRAAPRLPELATLSLEWFRADGVPAEEVTFAHGALDCVARLLSVELRPGDSVAVEDPGFHHLLDLVGALGLRAVPVAVDDKGLSPGALRTALSGGARAVLCSPRAQNPYGGCFSAQRRDELLAVLADFPAVLVIEDDHNADVSGAPSYPLAGGGPPRWAQVRTVSKHLGVDLRWAALACDPTTLARHDGRMLLTSGWVSHVLQETVARLFTDAATRALVRSAQDAYRVRRAALGEALRERGIVSHFASGMNVWVPVRDESAVVNGLRSHGWWVAAGARFRVASPPAVRITVADLKPADGLRLASDFAGVLGESETTYGG</sequence>
<evidence type="ECO:0000259" key="6">
    <source>
        <dbReference type="PROSITE" id="PS50949"/>
    </source>
</evidence>
<keyword evidence="8" id="KW-1185">Reference proteome</keyword>